<accession>A0A1F6NQ88</accession>
<sequence>MKEKNKDLTNLPEPVTLFRVRVNEGIPPSMTILWSNGKHVTFEGKYISFPSLERAIEVLVRAAINGEHITMEDCVALINKMWGIWERLNNT</sequence>
<reference evidence="1 2" key="1">
    <citation type="journal article" date="2016" name="Nat. Commun.">
        <title>Thousands of microbial genomes shed light on interconnected biogeochemical processes in an aquifer system.</title>
        <authorList>
            <person name="Anantharaman K."/>
            <person name="Brown C.T."/>
            <person name="Hug L.A."/>
            <person name="Sharon I."/>
            <person name="Castelle C.J."/>
            <person name="Probst A.J."/>
            <person name="Thomas B.C."/>
            <person name="Singh A."/>
            <person name="Wilkins M.J."/>
            <person name="Karaoz U."/>
            <person name="Brodie E.L."/>
            <person name="Williams K.H."/>
            <person name="Hubbard S.S."/>
            <person name="Banfield J.F."/>
        </authorList>
    </citation>
    <scope>NUCLEOTIDE SEQUENCE [LARGE SCALE GENOMIC DNA]</scope>
</reference>
<organism evidence="1 2">
    <name type="scientific">Candidatus Magasanikbacteria bacterium RIFOXYC12_FULL_33_11</name>
    <dbReference type="NCBI Taxonomy" id="1798701"/>
    <lineage>
        <taxon>Bacteria</taxon>
        <taxon>Candidatus Magasanikiibacteriota</taxon>
    </lineage>
</organism>
<evidence type="ECO:0000313" key="1">
    <source>
        <dbReference type="EMBL" id="OGH85933.1"/>
    </source>
</evidence>
<comment type="caution">
    <text evidence="1">The sequence shown here is derived from an EMBL/GenBank/DDBJ whole genome shotgun (WGS) entry which is preliminary data.</text>
</comment>
<dbReference type="Proteomes" id="UP000178349">
    <property type="component" value="Unassembled WGS sequence"/>
</dbReference>
<dbReference type="AlphaFoldDB" id="A0A1F6NQ88"/>
<gene>
    <name evidence="1" type="ORF">A2493_02570</name>
</gene>
<evidence type="ECO:0000313" key="2">
    <source>
        <dbReference type="Proteomes" id="UP000178349"/>
    </source>
</evidence>
<proteinExistence type="predicted"/>
<dbReference type="EMBL" id="MFQW01000034">
    <property type="protein sequence ID" value="OGH85933.1"/>
    <property type="molecule type" value="Genomic_DNA"/>
</dbReference>
<name>A0A1F6NQ88_9BACT</name>
<protein>
    <submittedName>
        <fullName evidence="1">Uncharacterized protein</fullName>
    </submittedName>
</protein>